<dbReference type="Proteomes" id="UP001529510">
    <property type="component" value="Unassembled WGS sequence"/>
</dbReference>
<organism evidence="2 3">
    <name type="scientific">Cirrhinus mrigala</name>
    <name type="common">Mrigala</name>
    <dbReference type="NCBI Taxonomy" id="683832"/>
    <lineage>
        <taxon>Eukaryota</taxon>
        <taxon>Metazoa</taxon>
        <taxon>Chordata</taxon>
        <taxon>Craniata</taxon>
        <taxon>Vertebrata</taxon>
        <taxon>Euteleostomi</taxon>
        <taxon>Actinopterygii</taxon>
        <taxon>Neopterygii</taxon>
        <taxon>Teleostei</taxon>
        <taxon>Ostariophysi</taxon>
        <taxon>Cypriniformes</taxon>
        <taxon>Cyprinidae</taxon>
        <taxon>Labeoninae</taxon>
        <taxon>Labeonini</taxon>
        <taxon>Cirrhinus</taxon>
    </lineage>
</organism>
<accession>A0ABD0RUN6</accession>
<dbReference type="InterPro" id="IPR036116">
    <property type="entry name" value="FN3_sf"/>
</dbReference>
<dbReference type="InterPro" id="IPR003961">
    <property type="entry name" value="FN3_dom"/>
</dbReference>
<feature type="domain" description="Fibronectin type-III" evidence="1">
    <location>
        <begin position="2"/>
        <end position="61"/>
    </location>
</feature>
<dbReference type="Gene3D" id="2.60.40.10">
    <property type="entry name" value="Immunoglobulins"/>
    <property type="match status" value="1"/>
</dbReference>
<dbReference type="InterPro" id="IPR013783">
    <property type="entry name" value="Ig-like_fold"/>
</dbReference>
<dbReference type="AlphaFoldDB" id="A0ABD0RUN6"/>
<dbReference type="SUPFAM" id="SSF49265">
    <property type="entry name" value="Fibronectin type III"/>
    <property type="match status" value="1"/>
</dbReference>
<keyword evidence="3" id="KW-1185">Reference proteome</keyword>
<dbReference type="Pfam" id="PF00041">
    <property type="entry name" value="fn3"/>
    <property type="match status" value="1"/>
</dbReference>
<proteinExistence type="predicted"/>
<evidence type="ECO:0000313" key="2">
    <source>
        <dbReference type="EMBL" id="KAL0200990.1"/>
    </source>
</evidence>
<feature type="non-terminal residue" evidence="2">
    <location>
        <position position="1"/>
    </location>
</feature>
<sequence>DSAMVTWNKVQADIDGYVLSYSSIDGTTGSTSYSFTGLKPGVLYTVYVWAVKGPRSSRKASTEAETGYLIQAGSMALRPSFLLLSKNVK</sequence>
<protein>
    <recommendedName>
        <fullName evidence="1">Fibronectin type-III domain-containing protein</fullName>
    </recommendedName>
</protein>
<dbReference type="EMBL" id="JAMKFB020000002">
    <property type="protein sequence ID" value="KAL0200990.1"/>
    <property type="molecule type" value="Genomic_DNA"/>
</dbReference>
<evidence type="ECO:0000313" key="3">
    <source>
        <dbReference type="Proteomes" id="UP001529510"/>
    </source>
</evidence>
<comment type="caution">
    <text evidence="2">The sequence shown here is derived from an EMBL/GenBank/DDBJ whole genome shotgun (WGS) entry which is preliminary data.</text>
</comment>
<gene>
    <name evidence="2" type="ORF">M9458_004177</name>
</gene>
<evidence type="ECO:0000259" key="1">
    <source>
        <dbReference type="Pfam" id="PF00041"/>
    </source>
</evidence>
<name>A0ABD0RUN6_CIRMR</name>
<reference evidence="2 3" key="1">
    <citation type="submission" date="2024-05" db="EMBL/GenBank/DDBJ databases">
        <title>Genome sequencing and assembly of Indian major carp, Cirrhinus mrigala (Hamilton, 1822).</title>
        <authorList>
            <person name="Mohindra V."/>
            <person name="Chowdhury L.M."/>
            <person name="Lal K."/>
            <person name="Jena J.K."/>
        </authorList>
    </citation>
    <scope>NUCLEOTIDE SEQUENCE [LARGE SCALE GENOMIC DNA]</scope>
    <source>
        <strain evidence="2">CM1030</strain>
        <tissue evidence="2">Blood</tissue>
    </source>
</reference>
<dbReference type="CDD" id="cd00063">
    <property type="entry name" value="FN3"/>
    <property type="match status" value="1"/>
</dbReference>